<dbReference type="PANTHER" id="PTHR30244:SF36">
    <property type="entry name" value="3-OXO-GLUCOSE-6-PHOSPHATE:GLUTAMATE AMINOTRANSFERASE"/>
    <property type="match status" value="1"/>
</dbReference>
<comment type="similarity">
    <text evidence="2 3">Belongs to the DegT/DnrJ/EryC1 family.</text>
</comment>
<dbReference type="CDD" id="cd00616">
    <property type="entry name" value="AHBA_syn"/>
    <property type="match status" value="1"/>
</dbReference>
<dbReference type="EMBL" id="JBFKZN010000004">
    <property type="protein sequence ID" value="MEW5289437.1"/>
    <property type="molecule type" value="Genomic_DNA"/>
</dbReference>
<evidence type="ECO:0000256" key="1">
    <source>
        <dbReference type="ARBA" id="ARBA00022898"/>
    </source>
</evidence>
<dbReference type="Gene3D" id="3.90.1150.10">
    <property type="entry name" value="Aspartate Aminotransferase, domain 1"/>
    <property type="match status" value="1"/>
</dbReference>
<dbReference type="InterPro" id="IPR015421">
    <property type="entry name" value="PyrdxlP-dep_Trfase_major"/>
</dbReference>
<dbReference type="Pfam" id="PF01041">
    <property type="entry name" value="DegT_DnrJ_EryC1"/>
    <property type="match status" value="1"/>
</dbReference>
<comment type="caution">
    <text evidence="4">The sequence shown here is derived from an EMBL/GenBank/DDBJ whole genome shotgun (WGS) entry which is preliminary data.</text>
</comment>
<organism evidence="4 5">
    <name type="scientific">Erwinia papayae</name>
    <dbReference type="NCBI Taxonomy" id="206499"/>
    <lineage>
        <taxon>Bacteria</taxon>
        <taxon>Pseudomonadati</taxon>
        <taxon>Pseudomonadota</taxon>
        <taxon>Gammaproteobacteria</taxon>
        <taxon>Enterobacterales</taxon>
        <taxon>Erwiniaceae</taxon>
        <taxon>Erwinia</taxon>
    </lineage>
</organism>
<evidence type="ECO:0000256" key="2">
    <source>
        <dbReference type="ARBA" id="ARBA00037999"/>
    </source>
</evidence>
<keyword evidence="4" id="KW-0808">Transferase</keyword>
<evidence type="ECO:0000256" key="3">
    <source>
        <dbReference type="RuleBase" id="RU004508"/>
    </source>
</evidence>
<sequence length="371" mass="41465">MEVKYLDLSAQYHTIRNKAEPIVLDILRSGRYCMGDYVSSFEDKFAAYCQTKYSVACNSGTSALHMALLVAGVKEGDEVITTTGTFIATVAAIRLVKATPVLLDISSKTLNFTSEAIEQHITNRTRAIIAVHLHGNPCDIDNISYICRKKNLVLIEDAAQAHGSEFKGLRIGSVGDMACFSFYPGKNLGACGEGGAVTTNSSVYAEKLRMVRDWGSKVKYEHLYEGYNYRMDAIQGAILGLKIEHLEAWTELRIQKAALYKKLLEDTPLLFATVLPEARHVYHVLAIMTKFRDELKIFLSTKGIESGIHYPGPVHLQPVFHGVCKIKSRMINSERICTQLLSLPIYPELEDEKIIYVANAIKDFYRGKINE</sequence>
<keyword evidence="5" id="KW-1185">Reference proteome</keyword>
<accession>A0ABV3N0U9</accession>
<evidence type="ECO:0000313" key="4">
    <source>
        <dbReference type="EMBL" id="MEW5289437.1"/>
    </source>
</evidence>
<dbReference type="InterPro" id="IPR015424">
    <property type="entry name" value="PyrdxlP-dep_Trfase"/>
</dbReference>
<keyword evidence="1 3" id="KW-0663">Pyridoxal phosphate</keyword>
<dbReference type="EC" id="2.6.1.-" evidence="4"/>
<evidence type="ECO:0000313" key="5">
    <source>
        <dbReference type="Proteomes" id="UP001554567"/>
    </source>
</evidence>
<dbReference type="Proteomes" id="UP001554567">
    <property type="component" value="Unassembled WGS sequence"/>
</dbReference>
<keyword evidence="4" id="KW-0032">Aminotransferase</keyword>
<dbReference type="InterPro" id="IPR000653">
    <property type="entry name" value="DegT/StrS_aminotransferase"/>
</dbReference>
<dbReference type="GO" id="GO:0008483">
    <property type="term" value="F:transaminase activity"/>
    <property type="evidence" value="ECO:0007669"/>
    <property type="project" value="UniProtKB-KW"/>
</dbReference>
<gene>
    <name evidence="4" type="ORF">ABW286_09625</name>
</gene>
<dbReference type="Gene3D" id="3.40.640.10">
    <property type="entry name" value="Type I PLP-dependent aspartate aminotransferase-like (Major domain)"/>
    <property type="match status" value="1"/>
</dbReference>
<dbReference type="PANTHER" id="PTHR30244">
    <property type="entry name" value="TRANSAMINASE"/>
    <property type="match status" value="1"/>
</dbReference>
<dbReference type="SUPFAM" id="SSF53383">
    <property type="entry name" value="PLP-dependent transferases"/>
    <property type="match status" value="1"/>
</dbReference>
<dbReference type="RefSeq" id="WP_367167340.1">
    <property type="nucleotide sequence ID" value="NZ_JBFKZN010000004.1"/>
</dbReference>
<dbReference type="PIRSF" id="PIRSF000390">
    <property type="entry name" value="PLP_StrS"/>
    <property type="match status" value="1"/>
</dbReference>
<reference evidence="4 5" key="1">
    <citation type="submission" date="2024-07" db="EMBL/GenBank/DDBJ databases">
        <authorList>
            <person name="Dulla G.F.J."/>
            <person name="Delorm J.G."/>
        </authorList>
    </citation>
    <scope>NUCLEOTIDE SEQUENCE [LARGE SCALE GENOMIC DNA]</scope>
    <source>
        <strain evidence="4 5">JGD 233</strain>
    </source>
</reference>
<name>A0ABV3N0U9_9GAMM</name>
<protein>
    <submittedName>
        <fullName evidence="4">DegT/DnrJ/EryC1/StrS family aminotransferase</fullName>
        <ecNumber evidence="4">2.6.1.-</ecNumber>
    </submittedName>
</protein>
<dbReference type="InterPro" id="IPR015422">
    <property type="entry name" value="PyrdxlP-dep_Trfase_small"/>
</dbReference>
<proteinExistence type="inferred from homology"/>